<reference evidence="2 3" key="1">
    <citation type="submission" date="2019-03" db="EMBL/GenBank/DDBJ databases">
        <title>First draft genome of Liparis tanakae, snailfish: a comprehensive survey of snailfish specific genes.</title>
        <authorList>
            <person name="Kim W."/>
            <person name="Song I."/>
            <person name="Jeong J.-H."/>
            <person name="Kim D."/>
            <person name="Kim S."/>
            <person name="Ryu S."/>
            <person name="Song J.Y."/>
            <person name="Lee S.K."/>
        </authorList>
    </citation>
    <scope>NUCLEOTIDE SEQUENCE [LARGE SCALE GENOMIC DNA]</scope>
    <source>
        <tissue evidence="2">Muscle</tissue>
    </source>
</reference>
<dbReference type="EMBL" id="SRLO01002459">
    <property type="protein sequence ID" value="TNN32873.1"/>
    <property type="molecule type" value="Genomic_DNA"/>
</dbReference>
<sequence>MIAFKAGGEQKASSAEGRATGRGPSPPHGDAVAWQQQEELHDSLAPASVQPKYSFAPSSTINKMARPFSAAGGNPAVKPVAYSPKANRGAPPHNG</sequence>
<dbReference type="Proteomes" id="UP000314294">
    <property type="component" value="Unassembled WGS sequence"/>
</dbReference>
<accession>A0A4Z2EVQ0</accession>
<gene>
    <name evidence="2" type="primary">pdlim7_1</name>
    <name evidence="2" type="ORF">EYF80_056961</name>
</gene>
<organism evidence="2 3">
    <name type="scientific">Liparis tanakae</name>
    <name type="common">Tanaka's snailfish</name>
    <dbReference type="NCBI Taxonomy" id="230148"/>
    <lineage>
        <taxon>Eukaryota</taxon>
        <taxon>Metazoa</taxon>
        <taxon>Chordata</taxon>
        <taxon>Craniata</taxon>
        <taxon>Vertebrata</taxon>
        <taxon>Euteleostomi</taxon>
        <taxon>Actinopterygii</taxon>
        <taxon>Neopterygii</taxon>
        <taxon>Teleostei</taxon>
        <taxon>Neoteleostei</taxon>
        <taxon>Acanthomorphata</taxon>
        <taxon>Eupercaria</taxon>
        <taxon>Perciformes</taxon>
        <taxon>Cottioidei</taxon>
        <taxon>Cottales</taxon>
        <taxon>Liparidae</taxon>
        <taxon>Liparis</taxon>
    </lineage>
</organism>
<protein>
    <submittedName>
        <fullName evidence="2">PDZ and LIM domain protein 7</fullName>
    </submittedName>
</protein>
<evidence type="ECO:0000313" key="3">
    <source>
        <dbReference type="Proteomes" id="UP000314294"/>
    </source>
</evidence>
<proteinExistence type="predicted"/>
<evidence type="ECO:0000313" key="2">
    <source>
        <dbReference type="EMBL" id="TNN32873.1"/>
    </source>
</evidence>
<feature type="region of interest" description="Disordered" evidence="1">
    <location>
        <begin position="1"/>
        <end position="95"/>
    </location>
</feature>
<comment type="caution">
    <text evidence="2">The sequence shown here is derived from an EMBL/GenBank/DDBJ whole genome shotgun (WGS) entry which is preliminary data.</text>
</comment>
<dbReference type="AlphaFoldDB" id="A0A4Z2EVQ0"/>
<dbReference type="OrthoDB" id="44841at2759"/>
<evidence type="ECO:0000256" key="1">
    <source>
        <dbReference type="SAM" id="MobiDB-lite"/>
    </source>
</evidence>
<keyword evidence="3" id="KW-1185">Reference proteome</keyword>
<name>A0A4Z2EVQ0_9TELE</name>